<dbReference type="PRINTS" id="PR00598">
    <property type="entry name" value="HTHMARR"/>
</dbReference>
<dbReference type="InterPro" id="IPR036388">
    <property type="entry name" value="WH-like_DNA-bd_sf"/>
</dbReference>
<proteinExistence type="predicted"/>
<protein>
    <submittedName>
        <fullName evidence="2">MarR family transcriptional regulator</fullName>
    </submittedName>
</protein>
<sequence length="173" mass="18665">MIDGLERFVNWYGRPVTASPRRLEDPPGAAFLLAALGAHAAARFAERIAALDLTPPQTGLLRAIAATPGQSQQALAQLLGTPASRLVGLVDSLADRGLVERRRNPADRRLHALHLTADGEALAERIEAVGREHDDAILGSLEDEERARLRALLARIAEDQGLTPGVHPGYRRL</sequence>
<dbReference type="PROSITE" id="PS50995">
    <property type="entry name" value="HTH_MARR_2"/>
    <property type="match status" value="1"/>
</dbReference>
<dbReference type="Pfam" id="PF12802">
    <property type="entry name" value="MarR_2"/>
    <property type="match status" value="1"/>
</dbReference>
<feature type="domain" description="HTH marR-type" evidence="1">
    <location>
        <begin position="29"/>
        <end position="158"/>
    </location>
</feature>
<evidence type="ECO:0000259" key="1">
    <source>
        <dbReference type="PROSITE" id="PS50995"/>
    </source>
</evidence>
<dbReference type="PANTHER" id="PTHR33164:SF89">
    <property type="entry name" value="MARR FAMILY REGULATORY PROTEIN"/>
    <property type="match status" value="1"/>
</dbReference>
<dbReference type="Proteomes" id="UP001296706">
    <property type="component" value="Unassembled WGS sequence"/>
</dbReference>
<dbReference type="InterPro" id="IPR036390">
    <property type="entry name" value="WH_DNA-bd_sf"/>
</dbReference>
<dbReference type="EMBL" id="JAAXKY010000219">
    <property type="protein sequence ID" value="NMH82308.1"/>
    <property type="molecule type" value="Genomic_DNA"/>
</dbReference>
<name>A0ABX1RPL1_9PSEU</name>
<dbReference type="SUPFAM" id="SSF46785">
    <property type="entry name" value="Winged helix' DNA-binding domain"/>
    <property type="match status" value="1"/>
</dbReference>
<dbReference type="PANTHER" id="PTHR33164">
    <property type="entry name" value="TRANSCRIPTIONAL REGULATOR, MARR FAMILY"/>
    <property type="match status" value="1"/>
</dbReference>
<comment type="caution">
    <text evidence="2">The sequence shown here is derived from an EMBL/GenBank/DDBJ whole genome shotgun (WGS) entry which is preliminary data.</text>
</comment>
<keyword evidence="3" id="KW-1185">Reference proteome</keyword>
<evidence type="ECO:0000313" key="3">
    <source>
        <dbReference type="Proteomes" id="UP001296706"/>
    </source>
</evidence>
<accession>A0ABX1RPL1</accession>
<reference evidence="2 3" key="1">
    <citation type="submission" date="2020-04" db="EMBL/GenBank/DDBJ databases">
        <authorList>
            <person name="Klaysubun C."/>
            <person name="Duangmal K."/>
            <person name="Lipun K."/>
        </authorList>
    </citation>
    <scope>NUCLEOTIDE SEQUENCE [LARGE SCALE GENOMIC DNA]</scope>
    <source>
        <strain evidence="2 3">JCM 11839</strain>
    </source>
</reference>
<evidence type="ECO:0000313" key="2">
    <source>
        <dbReference type="EMBL" id="NMH82308.1"/>
    </source>
</evidence>
<dbReference type="InterPro" id="IPR039422">
    <property type="entry name" value="MarR/SlyA-like"/>
</dbReference>
<dbReference type="InterPro" id="IPR000835">
    <property type="entry name" value="HTH_MarR-typ"/>
</dbReference>
<organism evidence="2 3">
    <name type="scientific">Pseudonocardia xinjiangensis</name>
    <dbReference type="NCBI Taxonomy" id="75289"/>
    <lineage>
        <taxon>Bacteria</taxon>
        <taxon>Bacillati</taxon>
        <taxon>Actinomycetota</taxon>
        <taxon>Actinomycetes</taxon>
        <taxon>Pseudonocardiales</taxon>
        <taxon>Pseudonocardiaceae</taxon>
        <taxon>Pseudonocardia</taxon>
    </lineage>
</organism>
<dbReference type="Gene3D" id="1.10.10.10">
    <property type="entry name" value="Winged helix-like DNA-binding domain superfamily/Winged helix DNA-binding domain"/>
    <property type="match status" value="1"/>
</dbReference>
<gene>
    <name evidence="2" type="ORF">HF577_35125</name>
</gene>
<dbReference type="SMART" id="SM00347">
    <property type="entry name" value="HTH_MARR"/>
    <property type="match status" value="1"/>
</dbReference>